<dbReference type="OrthoDB" id="9992683at2"/>
<comment type="similarity">
    <text evidence="2 9">Belongs to the SecG family.</text>
</comment>
<dbReference type="GO" id="GO:0015450">
    <property type="term" value="F:protein-transporting ATPase activity"/>
    <property type="evidence" value="ECO:0007669"/>
    <property type="project" value="UniProtKB-UniRule"/>
</dbReference>
<dbReference type="RefSeq" id="WP_148981103.1">
    <property type="nucleotide sequence ID" value="NZ_CP043315.1"/>
</dbReference>
<dbReference type="AlphaFoldDB" id="A0A5C0UDW5"/>
<dbReference type="EMBL" id="CP043315">
    <property type="protein sequence ID" value="QEK38256.1"/>
    <property type="molecule type" value="Genomic_DNA"/>
</dbReference>
<dbReference type="Proteomes" id="UP000325155">
    <property type="component" value="Chromosome"/>
</dbReference>
<keyword evidence="3 9" id="KW-0813">Transport</keyword>
<reference evidence="11 12" key="1">
    <citation type="submission" date="2019-08" db="EMBL/GenBank/DDBJ databases">
        <title>Highly reduced genomes of protist endosymbionts show evolutionary convergence.</title>
        <authorList>
            <person name="George E."/>
            <person name="Husnik F."/>
            <person name="Tashyreva D."/>
            <person name="Prokopchuk G."/>
            <person name="Horak A."/>
            <person name="Kwong W.K."/>
            <person name="Lukes J."/>
            <person name="Keeling P.J."/>
        </authorList>
    </citation>
    <scope>NUCLEOTIDE SEQUENCE [LARGE SCALE GENOMIC DNA]</scope>
    <source>
        <strain evidence="11">1605</strain>
    </source>
</reference>
<evidence type="ECO:0000313" key="11">
    <source>
        <dbReference type="EMBL" id="QEK38256.1"/>
    </source>
</evidence>
<gene>
    <name evidence="11" type="ORF">FZC35_02690</name>
</gene>
<feature type="transmembrane region" description="Helical" evidence="9">
    <location>
        <begin position="49"/>
        <end position="68"/>
    </location>
</feature>
<dbReference type="Pfam" id="PF03840">
    <property type="entry name" value="SecG"/>
    <property type="match status" value="1"/>
</dbReference>
<keyword evidence="6 9" id="KW-1133">Transmembrane helix</keyword>
<keyword evidence="4 9" id="KW-0812">Transmembrane</keyword>
<comment type="subcellular location">
    <subcellularLocation>
        <location evidence="9">Cell membrane</location>
        <topology evidence="9">Multi-pass membrane protein</topology>
    </subcellularLocation>
    <subcellularLocation>
        <location evidence="1">Membrane</location>
        <topology evidence="1">Multi-pass membrane protein</topology>
    </subcellularLocation>
</comment>
<dbReference type="GO" id="GO:0005886">
    <property type="term" value="C:plasma membrane"/>
    <property type="evidence" value="ECO:0007669"/>
    <property type="project" value="UniProtKB-SubCell"/>
</dbReference>
<evidence type="ECO:0000256" key="5">
    <source>
        <dbReference type="ARBA" id="ARBA00022927"/>
    </source>
</evidence>
<keyword evidence="5 9" id="KW-0653">Protein transport</keyword>
<protein>
    <recommendedName>
        <fullName evidence="9">Protein-export membrane protein SecG</fullName>
    </recommendedName>
</protein>
<evidence type="ECO:0000256" key="7">
    <source>
        <dbReference type="ARBA" id="ARBA00023010"/>
    </source>
</evidence>
<dbReference type="KEGG" id="cip:FZC35_02690"/>
<dbReference type="GO" id="GO:0009306">
    <property type="term" value="P:protein secretion"/>
    <property type="evidence" value="ECO:0007669"/>
    <property type="project" value="UniProtKB-UniRule"/>
</dbReference>
<name>A0A5C0UDW5_9PROT</name>
<comment type="caution">
    <text evidence="9">Lacks conserved residue(s) required for the propagation of feature annotation.</text>
</comment>
<keyword evidence="9" id="KW-1003">Cell membrane</keyword>
<keyword evidence="12" id="KW-1185">Reference proteome</keyword>
<keyword evidence="8 9" id="KW-0472">Membrane</keyword>
<evidence type="ECO:0000256" key="8">
    <source>
        <dbReference type="ARBA" id="ARBA00023136"/>
    </source>
</evidence>
<evidence type="ECO:0000256" key="9">
    <source>
        <dbReference type="RuleBase" id="RU365087"/>
    </source>
</evidence>
<comment type="function">
    <text evidence="9">Involved in protein export. Participates in an early event of protein translocation.</text>
</comment>
<evidence type="ECO:0000256" key="10">
    <source>
        <dbReference type="SAM" id="MobiDB-lite"/>
    </source>
</evidence>
<evidence type="ECO:0000256" key="3">
    <source>
        <dbReference type="ARBA" id="ARBA00022448"/>
    </source>
</evidence>
<evidence type="ECO:0000256" key="2">
    <source>
        <dbReference type="ARBA" id="ARBA00008445"/>
    </source>
</evidence>
<proteinExistence type="inferred from homology"/>
<evidence type="ECO:0000256" key="6">
    <source>
        <dbReference type="ARBA" id="ARBA00022989"/>
    </source>
</evidence>
<accession>A0A5C0UDW5</accession>
<evidence type="ECO:0000256" key="4">
    <source>
        <dbReference type="ARBA" id="ARBA00022692"/>
    </source>
</evidence>
<evidence type="ECO:0000256" key="1">
    <source>
        <dbReference type="ARBA" id="ARBA00004141"/>
    </source>
</evidence>
<feature type="region of interest" description="Disordered" evidence="10">
    <location>
        <begin position="85"/>
        <end position="127"/>
    </location>
</feature>
<sequence length="127" mass="14244">MLSVVWSIYLVVVLSLSILVFLQKGEDAVSMSQSKFMTPRAMSTFLTKLTYFLYGMFVFLCLVIGIMIKKQKIALNKEFETETSVKVESNAAEISEYPSKSEEKDESDSDEGKNSDSEDDSSGQIIK</sequence>
<evidence type="ECO:0000313" key="12">
    <source>
        <dbReference type="Proteomes" id="UP000325155"/>
    </source>
</evidence>
<keyword evidence="7 9" id="KW-0811">Translocation</keyword>
<dbReference type="InterPro" id="IPR004692">
    <property type="entry name" value="SecG"/>
</dbReference>
<organism evidence="11 12">
    <name type="scientific">Candidatus Cytomitobacter indipagum</name>
    <dbReference type="NCBI Taxonomy" id="2601575"/>
    <lineage>
        <taxon>Bacteria</taxon>
        <taxon>Pseudomonadati</taxon>
        <taxon>Pseudomonadota</taxon>
        <taxon>Alphaproteobacteria</taxon>
        <taxon>Holosporales</taxon>
        <taxon>Holosporaceae</taxon>
        <taxon>Candidatus Cytomitobacter</taxon>
    </lineage>
</organism>